<dbReference type="OrthoDB" id="9987148at2"/>
<dbReference type="RefSeq" id="WP_055532305.1">
    <property type="nucleotide sequence ID" value="NZ_CP023695.1"/>
</dbReference>
<feature type="signal peptide" evidence="1">
    <location>
        <begin position="1"/>
        <end position="28"/>
    </location>
</feature>
<dbReference type="AlphaFoldDB" id="A0A5J6HQT4"/>
<sequence length="66" mass="6780">MRHRRALTATLLGILILALAAVAVPASAAQRAVANPSPLPLPESLITEGVTVEGPLINNVGIPHLL</sequence>
<reference evidence="2 3" key="1">
    <citation type="submission" date="2017-09" db="EMBL/GenBank/DDBJ databases">
        <authorList>
            <person name="Lee N."/>
            <person name="Cho B.-K."/>
        </authorList>
    </citation>
    <scope>NUCLEOTIDE SEQUENCE [LARGE SCALE GENOMIC DNA]</scope>
    <source>
        <strain evidence="2 3">ATCC 12461</strain>
    </source>
</reference>
<protein>
    <submittedName>
        <fullName evidence="2">Uncharacterized protein</fullName>
    </submittedName>
</protein>
<evidence type="ECO:0000313" key="3">
    <source>
        <dbReference type="Proteomes" id="UP000326553"/>
    </source>
</evidence>
<accession>A0A5J6HQT4</accession>
<feature type="chain" id="PRO_5023916498" evidence="1">
    <location>
        <begin position="29"/>
        <end position="66"/>
    </location>
</feature>
<evidence type="ECO:0000256" key="1">
    <source>
        <dbReference type="SAM" id="SignalP"/>
    </source>
</evidence>
<keyword evidence="3" id="KW-1185">Reference proteome</keyword>
<dbReference type="Proteomes" id="UP000326553">
    <property type="component" value="Chromosome"/>
</dbReference>
<gene>
    <name evidence="2" type="ORF">CP975_27565</name>
</gene>
<organism evidence="2 3">
    <name type="scientific">Streptomyces alboniger</name>
    <dbReference type="NCBI Taxonomy" id="132473"/>
    <lineage>
        <taxon>Bacteria</taxon>
        <taxon>Bacillati</taxon>
        <taxon>Actinomycetota</taxon>
        <taxon>Actinomycetes</taxon>
        <taxon>Kitasatosporales</taxon>
        <taxon>Streptomycetaceae</taxon>
        <taxon>Streptomyces</taxon>
        <taxon>Streptomyces aurantiacus group</taxon>
    </lineage>
</organism>
<evidence type="ECO:0000313" key="2">
    <source>
        <dbReference type="EMBL" id="QEV20803.1"/>
    </source>
</evidence>
<dbReference type="EMBL" id="CP023695">
    <property type="protein sequence ID" value="QEV20803.1"/>
    <property type="molecule type" value="Genomic_DNA"/>
</dbReference>
<dbReference type="KEGG" id="salw:CP975_27565"/>
<proteinExistence type="predicted"/>
<keyword evidence="1" id="KW-0732">Signal</keyword>
<name>A0A5J6HQT4_STRAD</name>